<dbReference type="PROSITE" id="PS51379">
    <property type="entry name" value="4FE4S_FER_2"/>
    <property type="match status" value="2"/>
</dbReference>
<dbReference type="SUPFAM" id="SSF54862">
    <property type="entry name" value="4Fe-4S ferredoxins"/>
    <property type="match status" value="1"/>
</dbReference>
<dbReference type="AlphaFoldDB" id="A0A1H7K203"/>
<keyword evidence="1" id="KW-0813">Transport</keyword>
<evidence type="ECO:0000313" key="9">
    <source>
        <dbReference type="EMBL" id="SEK80903.1"/>
    </source>
</evidence>
<keyword evidence="7" id="KW-0411">Iron-sulfur</keyword>
<reference evidence="10" key="1">
    <citation type="submission" date="2016-10" db="EMBL/GenBank/DDBJ databases">
        <authorList>
            <person name="Varghese N."/>
            <person name="Submissions S."/>
        </authorList>
    </citation>
    <scope>NUCLEOTIDE SEQUENCE [LARGE SCALE GENOMIC DNA]</scope>
    <source>
        <strain evidence="10">ACV-9</strain>
    </source>
</reference>
<evidence type="ECO:0000256" key="5">
    <source>
        <dbReference type="ARBA" id="ARBA00022982"/>
    </source>
</evidence>
<name>A0A1H7K203_9FIRM</name>
<dbReference type="PROSITE" id="PS00198">
    <property type="entry name" value="4FE4S_FER_1"/>
    <property type="match status" value="1"/>
</dbReference>
<keyword evidence="2" id="KW-0004">4Fe-4S</keyword>
<evidence type="ECO:0000256" key="3">
    <source>
        <dbReference type="ARBA" id="ARBA00022723"/>
    </source>
</evidence>
<dbReference type="GO" id="GO:0051539">
    <property type="term" value="F:4 iron, 4 sulfur cluster binding"/>
    <property type="evidence" value="ECO:0007669"/>
    <property type="project" value="UniProtKB-KW"/>
</dbReference>
<organism evidence="9 10">
    <name type="scientific">Pseudobutyrivibrio ruminis</name>
    <dbReference type="NCBI Taxonomy" id="46206"/>
    <lineage>
        <taxon>Bacteria</taxon>
        <taxon>Bacillati</taxon>
        <taxon>Bacillota</taxon>
        <taxon>Clostridia</taxon>
        <taxon>Lachnospirales</taxon>
        <taxon>Lachnospiraceae</taxon>
        <taxon>Pseudobutyrivibrio</taxon>
    </lineage>
</organism>
<dbReference type="PANTHER" id="PTHR43687:SF6">
    <property type="entry name" value="L-ASPARTATE SEMIALDEHYDE SULFURTRANSFERASE IRON-SULFUR SUBUNIT"/>
    <property type="match status" value="1"/>
</dbReference>
<dbReference type="Pfam" id="PF12838">
    <property type="entry name" value="Fer4_7"/>
    <property type="match status" value="1"/>
</dbReference>
<feature type="domain" description="4Fe-4S ferredoxin-type" evidence="8">
    <location>
        <begin position="31"/>
        <end position="60"/>
    </location>
</feature>
<dbReference type="Proteomes" id="UP000182321">
    <property type="component" value="Unassembled WGS sequence"/>
</dbReference>
<evidence type="ECO:0000256" key="2">
    <source>
        <dbReference type="ARBA" id="ARBA00022485"/>
    </source>
</evidence>
<evidence type="ECO:0000313" key="10">
    <source>
        <dbReference type="Proteomes" id="UP000182321"/>
    </source>
</evidence>
<keyword evidence="5" id="KW-0249">Electron transport</keyword>
<dbReference type="PANTHER" id="PTHR43687">
    <property type="entry name" value="ADENYLYLSULFATE REDUCTASE, BETA SUBUNIT"/>
    <property type="match status" value="1"/>
</dbReference>
<dbReference type="RefSeq" id="WP_074791325.1">
    <property type="nucleotide sequence ID" value="NZ_FNZX01000011.1"/>
</dbReference>
<dbReference type="GO" id="GO:0046872">
    <property type="term" value="F:metal ion binding"/>
    <property type="evidence" value="ECO:0007669"/>
    <property type="project" value="UniProtKB-KW"/>
</dbReference>
<feature type="domain" description="4Fe-4S ferredoxin-type" evidence="8">
    <location>
        <begin position="1"/>
        <end position="30"/>
    </location>
</feature>
<dbReference type="EMBL" id="FNZX01000011">
    <property type="protein sequence ID" value="SEK80903.1"/>
    <property type="molecule type" value="Genomic_DNA"/>
</dbReference>
<evidence type="ECO:0000259" key="8">
    <source>
        <dbReference type="PROSITE" id="PS51379"/>
    </source>
</evidence>
<sequence>MSIRINSISCVGCKRCVEACPGNLIKIVDNKAVIKREKDCWGCTSCLKECKAGAIEFFLGADIGGKGSTLSVTEKGDIREWIVIGPDGNKKTITVNTKESNKY</sequence>
<dbReference type="InterPro" id="IPR050572">
    <property type="entry name" value="Fe-S_Ferredoxin"/>
</dbReference>
<dbReference type="InterPro" id="IPR017896">
    <property type="entry name" value="4Fe4S_Fe-S-bd"/>
</dbReference>
<keyword evidence="4" id="KW-0677">Repeat</keyword>
<evidence type="ECO:0000256" key="7">
    <source>
        <dbReference type="ARBA" id="ARBA00023014"/>
    </source>
</evidence>
<evidence type="ECO:0000256" key="4">
    <source>
        <dbReference type="ARBA" id="ARBA00022737"/>
    </source>
</evidence>
<accession>A0A1H7K203</accession>
<keyword evidence="6" id="KW-0408">Iron</keyword>
<dbReference type="InterPro" id="IPR017900">
    <property type="entry name" value="4Fe4S_Fe_S_CS"/>
</dbReference>
<keyword evidence="3" id="KW-0479">Metal-binding</keyword>
<gene>
    <name evidence="9" type="ORF">SAMN02910377_01889</name>
</gene>
<evidence type="ECO:0000256" key="1">
    <source>
        <dbReference type="ARBA" id="ARBA00022448"/>
    </source>
</evidence>
<evidence type="ECO:0000256" key="6">
    <source>
        <dbReference type="ARBA" id="ARBA00023004"/>
    </source>
</evidence>
<proteinExistence type="predicted"/>
<dbReference type="Gene3D" id="3.30.70.20">
    <property type="match status" value="1"/>
</dbReference>
<protein>
    <submittedName>
        <fullName evidence="9">Adenylylsulfate reductase subunit B</fullName>
    </submittedName>
</protein>
<keyword evidence="10" id="KW-1185">Reference proteome</keyword>